<evidence type="ECO:0000256" key="3">
    <source>
        <dbReference type="ARBA" id="ARBA00024226"/>
    </source>
</evidence>
<organism evidence="6 7">
    <name type="scientific">Duganella vulcania</name>
    <dbReference type="NCBI Taxonomy" id="2692166"/>
    <lineage>
        <taxon>Bacteria</taxon>
        <taxon>Pseudomonadati</taxon>
        <taxon>Pseudomonadota</taxon>
        <taxon>Betaproteobacteria</taxon>
        <taxon>Burkholderiales</taxon>
        <taxon>Oxalobacteraceae</taxon>
        <taxon>Telluria group</taxon>
        <taxon>Duganella</taxon>
    </lineage>
</organism>
<dbReference type="PANTHER" id="PTHR42804:SF1">
    <property type="entry name" value="ALDEHYDE DEHYDROGENASE-RELATED"/>
    <property type="match status" value="1"/>
</dbReference>
<comment type="catalytic activity">
    <reaction evidence="4">
        <text>an aldehyde + NAD(+) + H2O = a carboxylate + NADH + 2 H(+)</text>
        <dbReference type="Rhea" id="RHEA:16185"/>
        <dbReference type="ChEBI" id="CHEBI:15377"/>
        <dbReference type="ChEBI" id="CHEBI:15378"/>
        <dbReference type="ChEBI" id="CHEBI:17478"/>
        <dbReference type="ChEBI" id="CHEBI:29067"/>
        <dbReference type="ChEBI" id="CHEBI:57540"/>
        <dbReference type="ChEBI" id="CHEBI:57945"/>
        <dbReference type="EC" id="1.2.1.3"/>
    </reaction>
</comment>
<dbReference type="InterPro" id="IPR015590">
    <property type="entry name" value="Aldehyde_DH_dom"/>
</dbReference>
<dbReference type="SUPFAM" id="SSF53720">
    <property type="entry name" value="ALDH-like"/>
    <property type="match status" value="1"/>
</dbReference>
<dbReference type="InterPro" id="IPR016161">
    <property type="entry name" value="Ald_DH/histidinol_DH"/>
</dbReference>
<dbReference type="GO" id="GO:0004029">
    <property type="term" value="F:aldehyde dehydrogenase (NAD+) activity"/>
    <property type="evidence" value="ECO:0007669"/>
    <property type="project" value="UniProtKB-EC"/>
</dbReference>
<dbReference type="EC" id="1.2.1.3" evidence="3"/>
<reference evidence="6" key="1">
    <citation type="submission" date="2019-12" db="EMBL/GenBank/DDBJ databases">
        <title>Novel species isolated from a subtropical stream in China.</title>
        <authorList>
            <person name="Lu H."/>
        </authorList>
    </citation>
    <scope>NUCLEOTIDE SEQUENCE [LARGE SCALE GENOMIC DNA]</scope>
    <source>
        <strain evidence="6">FT81W</strain>
    </source>
</reference>
<comment type="caution">
    <text evidence="6">The sequence shown here is derived from an EMBL/GenBank/DDBJ whole genome shotgun (WGS) entry which is preliminary data.</text>
</comment>
<feature type="domain" description="Aldehyde dehydrogenase" evidence="5">
    <location>
        <begin position="31"/>
        <end position="388"/>
    </location>
</feature>
<evidence type="ECO:0000256" key="4">
    <source>
        <dbReference type="ARBA" id="ARBA00049194"/>
    </source>
</evidence>
<proteinExistence type="inferred from homology"/>
<sequence>MHLDEASHEQSANCGVEHPARLYRRRLRAGARRARGGKRKPGHRAGEATVLMQPVGVAALIAPWNSAAGSICSKLASALAAGCASVIKPSELGPIQAQVVAEALHAADLPPGVFNILLGSGSDVGDELSKHPDIAKISFTGSTATGKLIARAGIDTMKRVSLALTGKSASILLDDADLAHALPLAVNAAFMNNGQACVAGSRLLVPRERMDEIAGRVGAIVAGMRVGDPRDPDTHIGPLASRAQYERIQHYIGRGLAQGATLIAGGEGKPAGLDAGFFVRPTVFANVRNDMDIAREEIFGPVLSMIGYGDEDEAIRIANDSEYGLQAYVFTSQPQRAQRIAGQLEAGTVLINRIVPELLAPFGGVKQSGIGREFGVFGLEAFLEPKTIVEGSTAT</sequence>
<dbReference type="InterPro" id="IPR016160">
    <property type="entry name" value="Ald_DH_CS_CYS"/>
</dbReference>
<evidence type="ECO:0000256" key="2">
    <source>
        <dbReference type="ARBA" id="ARBA00023002"/>
    </source>
</evidence>
<comment type="similarity">
    <text evidence="1">Belongs to the aldehyde dehydrogenase family.</text>
</comment>
<evidence type="ECO:0000313" key="6">
    <source>
        <dbReference type="EMBL" id="MYM95116.1"/>
    </source>
</evidence>
<evidence type="ECO:0000259" key="5">
    <source>
        <dbReference type="Pfam" id="PF00171"/>
    </source>
</evidence>
<dbReference type="EMBL" id="WWCX01000022">
    <property type="protein sequence ID" value="MYM95116.1"/>
    <property type="molecule type" value="Genomic_DNA"/>
</dbReference>
<keyword evidence="2" id="KW-0560">Oxidoreductase</keyword>
<dbReference type="Gene3D" id="3.40.605.10">
    <property type="entry name" value="Aldehyde Dehydrogenase, Chain A, domain 1"/>
    <property type="match status" value="1"/>
</dbReference>
<dbReference type="InterPro" id="IPR016163">
    <property type="entry name" value="Ald_DH_C"/>
</dbReference>
<dbReference type="InterPro" id="IPR016162">
    <property type="entry name" value="Ald_DH_N"/>
</dbReference>
<dbReference type="AlphaFoldDB" id="A0A845GPB3"/>
<dbReference type="Pfam" id="PF00171">
    <property type="entry name" value="Aldedh"/>
    <property type="match status" value="1"/>
</dbReference>
<evidence type="ECO:0000256" key="1">
    <source>
        <dbReference type="ARBA" id="ARBA00009986"/>
    </source>
</evidence>
<dbReference type="Proteomes" id="UP000447355">
    <property type="component" value="Unassembled WGS sequence"/>
</dbReference>
<dbReference type="PANTHER" id="PTHR42804">
    <property type="entry name" value="ALDEHYDE DEHYDROGENASE"/>
    <property type="match status" value="1"/>
</dbReference>
<dbReference type="FunFam" id="3.40.309.10:FF:000012">
    <property type="entry name" value="Betaine aldehyde dehydrogenase"/>
    <property type="match status" value="1"/>
</dbReference>
<gene>
    <name evidence="6" type="ORF">GTP90_14705</name>
</gene>
<dbReference type="PROSITE" id="PS00070">
    <property type="entry name" value="ALDEHYDE_DEHYDR_CYS"/>
    <property type="match status" value="1"/>
</dbReference>
<name>A0A845GPB3_9BURK</name>
<protein>
    <recommendedName>
        <fullName evidence="3">aldehyde dehydrogenase (NAD(+))</fullName>
        <ecNumber evidence="3">1.2.1.3</ecNumber>
    </recommendedName>
</protein>
<dbReference type="Gene3D" id="3.40.309.10">
    <property type="entry name" value="Aldehyde Dehydrogenase, Chain A, domain 2"/>
    <property type="match status" value="1"/>
</dbReference>
<evidence type="ECO:0000313" key="7">
    <source>
        <dbReference type="Proteomes" id="UP000447355"/>
    </source>
</evidence>
<accession>A0A845GPB3</accession>